<dbReference type="STRING" id="1300222.I532_23351"/>
<dbReference type="OrthoDB" id="2730934at2"/>
<evidence type="ECO:0000256" key="1">
    <source>
        <dbReference type="SAM" id="MobiDB-lite"/>
    </source>
</evidence>
<keyword evidence="2" id="KW-1133">Transmembrane helix</keyword>
<name>M8DTH3_9BACL</name>
<feature type="transmembrane region" description="Helical" evidence="2">
    <location>
        <begin position="12"/>
        <end position="34"/>
    </location>
</feature>
<keyword evidence="2" id="KW-0472">Membrane</keyword>
<feature type="region of interest" description="Disordered" evidence="1">
    <location>
        <begin position="301"/>
        <end position="331"/>
    </location>
</feature>
<sequence length="645" mass="70421">MNRLNNERGSALLIVLFIVVLFTVLGLSILSYVAQSSRQHVFSEDEIQGKMLADMGLAYFQKYAEQNLSFGDEELAQALEDGSGQEKIKSVLSNIAAEMNDTDWEKGPYKQTMLPPLPDGTAQGFAIGYRILDEIRLQKDPGQPYVLKLKVSVIGIPARGSEDLSVVKSRVRLDSTVYINTIAAPFHYAVSTPGELRLFGGSNIIGNVTAHHVVTATHYRYSEETPDGQGAEWTSGSFEKNLPYLEGVLSLSQNANRSGGLVSGLYQLERLEEEAPSAATLADEADQALISDRQSLASLFSPKTLPKDSKETLLSAPSDRPYEPGYEPPVVQNTIDSARSLSFPGGESTKQYISQMIREGKASSHEERVAADESVQLEEHSGDYAYLNEGFRLIDIPTGSESIAILAEDSKEGLDGSSAVSLTARLTGDELAGGSVRKLYIAPASSDEDSLATVEMGRLGSFIPDADASERNSGEPFTFEGTIYIKGNLDIVGDIRINGTIFVDGDVLIREITNLDDKNLAIVATGKISLTSRYTEETDHTSSVDAWKSLPPISAFLYSEKSMEIYSVASFNRIQGGIATGGPSSYIELNTKRNEDDRLASRLAIQFNRRIFEQETPGLPVAEEFFVDLYDLQYSPHPDEVELVP</sequence>
<keyword evidence="2" id="KW-0812">Transmembrane</keyword>
<dbReference type="Proteomes" id="UP000012081">
    <property type="component" value="Unassembled WGS sequence"/>
</dbReference>
<evidence type="ECO:0000256" key="2">
    <source>
        <dbReference type="SAM" id="Phobius"/>
    </source>
</evidence>
<organism evidence="3 4">
    <name type="scientific">Brevibacillus borstelensis AK1</name>
    <dbReference type="NCBI Taxonomy" id="1300222"/>
    <lineage>
        <taxon>Bacteria</taxon>
        <taxon>Bacillati</taxon>
        <taxon>Bacillota</taxon>
        <taxon>Bacilli</taxon>
        <taxon>Bacillales</taxon>
        <taxon>Paenibacillaceae</taxon>
        <taxon>Brevibacillus</taxon>
    </lineage>
</organism>
<comment type="caution">
    <text evidence="3">The sequence shown here is derived from an EMBL/GenBank/DDBJ whole genome shotgun (WGS) entry which is preliminary data.</text>
</comment>
<keyword evidence="4" id="KW-1185">Reference proteome</keyword>
<gene>
    <name evidence="3" type="ORF">I532_23351</name>
</gene>
<dbReference type="AlphaFoldDB" id="M8DTH3"/>
<dbReference type="RefSeq" id="WP_003392177.1">
    <property type="nucleotide sequence ID" value="NZ_APBN01000018.1"/>
</dbReference>
<evidence type="ECO:0000313" key="3">
    <source>
        <dbReference type="EMBL" id="EMT50266.1"/>
    </source>
</evidence>
<dbReference type="EMBL" id="APBN01000018">
    <property type="protein sequence ID" value="EMT50266.1"/>
    <property type="molecule type" value="Genomic_DNA"/>
</dbReference>
<accession>M8DTH3</accession>
<proteinExistence type="predicted"/>
<reference evidence="3 4" key="1">
    <citation type="submission" date="2013-03" db="EMBL/GenBank/DDBJ databases">
        <title>Assembly of a new bacterial strain Brevibacillus borstelensis AK1.</title>
        <authorList>
            <person name="Rajan I."/>
            <person name="PoliReddy D."/>
            <person name="Sugumar T."/>
            <person name="Rathinam K."/>
            <person name="Alqarawi S."/>
            <person name="Khalil A.B."/>
            <person name="Sivakumar N."/>
        </authorList>
    </citation>
    <scope>NUCLEOTIDE SEQUENCE [LARGE SCALE GENOMIC DNA]</scope>
    <source>
        <strain evidence="3 4">AK1</strain>
    </source>
</reference>
<evidence type="ECO:0000313" key="4">
    <source>
        <dbReference type="Proteomes" id="UP000012081"/>
    </source>
</evidence>
<protein>
    <submittedName>
        <fullName evidence="3">Uncharacterized protein</fullName>
    </submittedName>
</protein>
<dbReference type="PATRIC" id="fig|1300222.3.peg.4906"/>